<organism evidence="1">
    <name type="scientific">marine metagenome</name>
    <dbReference type="NCBI Taxonomy" id="408172"/>
    <lineage>
        <taxon>unclassified sequences</taxon>
        <taxon>metagenomes</taxon>
        <taxon>ecological metagenomes</taxon>
    </lineage>
</organism>
<feature type="non-terminal residue" evidence="1">
    <location>
        <position position="1"/>
    </location>
</feature>
<dbReference type="AlphaFoldDB" id="A0A381Z652"/>
<sequence>IGYVFANILFDYKSAEIEYMLFLDRFPNHELAPSIRFELENLGKSIDEIPALKHIAS</sequence>
<accession>A0A381Z652</accession>
<proteinExistence type="predicted"/>
<reference evidence="1" key="1">
    <citation type="submission" date="2018-05" db="EMBL/GenBank/DDBJ databases">
        <authorList>
            <person name="Lanie J.A."/>
            <person name="Ng W.-L."/>
            <person name="Kazmierczak K.M."/>
            <person name="Andrzejewski T.M."/>
            <person name="Davidsen T.M."/>
            <person name="Wayne K.J."/>
            <person name="Tettelin H."/>
            <person name="Glass J.I."/>
            <person name="Rusch D."/>
            <person name="Podicherti R."/>
            <person name="Tsui H.-C.T."/>
            <person name="Winkler M.E."/>
        </authorList>
    </citation>
    <scope>NUCLEOTIDE SEQUENCE</scope>
</reference>
<gene>
    <name evidence="1" type="ORF">METZ01_LOCUS137630</name>
</gene>
<protein>
    <submittedName>
        <fullName evidence="1">Uncharacterized protein</fullName>
    </submittedName>
</protein>
<evidence type="ECO:0000313" key="1">
    <source>
        <dbReference type="EMBL" id="SVA84776.1"/>
    </source>
</evidence>
<dbReference type="EMBL" id="UINC01020115">
    <property type="protein sequence ID" value="SVA84776.1"/>
    <property type="molecule type" value="Genomic_DNA"/>
</dbReference>
<name>A0A381Z652_9ZZZZ</name>